<sequence>MPRKDSRPRSSQEVRGVQQMQESEEKSVAQAMPLLPEAIKDRGRSEPGSCSYPETTRTATPEGRAGLEPVGDEDVQRGRSSLQHTRPSRPRSLAPPPLTEEYTLGKPRCEI</sequence>
<evidence type="ECO:0000313" key="4">
    <source>
        <dbReference type="Proteomes" id="UP001152797"/>
    </source>
</evidence>
<keyword evidence="4" id="KW-1185">Reference proteome</keyword>
<reference evidence="3 4" key="2">
    <citation type="submission" date="2024-05" db="EMBL/GenBank/DDBJ databases">
        <authorList>
            <person name="Chen Y."/>
            <person name="Shah S."/>
            <person name="Dougan E. K."/>
            <person name="Thang M."/>
            <person name="Chan C."/>
        </authorList>
    </citation>
    <scope>NUCLEOTIDE SEQUENCE [LARGE SCALE GENOMIC DNA]</scope>
</reference>
<dbReference type="EMBL" id="CAMXCT020001329">
    <property type="protein sequence ID" value="CAL1142419.1"/>
    <property type="molecule type" value="Genomic_DNA"/>
</dbReference>
<evidence type="ECO:0000313" key="2">
    <source>
        <dbReference type="EMBL" id="CAI3989044.1"/>
    </source>
</evidence>
<proteinExistence type="predicted"/>
<protein>
    <submittedName>
        <fullName evidence="2">Uncharacterized protein</fullName>
    </submittedName>
</protein>
<reference evidence="2" key="1">
    <citation type="submission" date="2022-10" db="EMBL/GenBank/DDBJ databases">
        <authorList>
            <person name="Chen Y."/>
            <person name="Dougan E. K."/>
            <person name="Chan C."/>
            <person name="Rhodes N."/>
            <person name="Thang M."/>
        </authorList>
    </citation>
    <scope>NUCLEOTIDE SEQUENCE</scope>
</reference>
<dbReference type="AlphaFoldDB" id="A0A9P1FTJ0"/>
<dbReference type="EMBL" id="CAMXCT010001329">
    <property type="protein sequence ID" value="CAI3989044.1"/>
    <property type="molecule type" value="Genomic_DNA"/>
</dbReference>
<evidence type="ECO:0000313" key="3">
    <source>
        <dbReference type="EMBL" id="CAL4776356.1"/>
    </source>
</evidence>
<name>A0A9P1FTJ0_9DINO</name>
<gene>
    <name evidence="2" type="ORF">C1SCF055_LOCUS16143</name>
</gene>
<accession>A0A9P1FTJ0</accession>
<dbReference type="EMBL" id="CAMXCT030001329">
    <property type="protein sequence ID" value="CAL4776356.1"/>
    <property type="molecule type" value="Genomic_DNA"/>
</dbReference>
<dbReference type="Proteomes" id="UP001152797">
    <property type="component" value="Unassembled WGS sequence"/>
</dbReference>
<evidence type="ECO:0000256" key="1">
    <source>
        <dbReference type="SAM" id="MobiDB-lite"/>
    </source>
</evidence>
<organism evidence="2">
    <name type="scientific">Cladocopium goreaui</name>
    <dbReference type="NCBI Taxonomy" id="2562237"/>
    <lineage>
        <taxon>Eukaryota</taxon>
        <taxon>Sar</taxon>
        <taxon>Alveolata</taxon>
        <taxon>Dinophyceae</taxon>
        <taxon>Suessiales</taxon>
        <taxon>Symbiodiniaceae</taxon>
        <taxon>Cladocopium</taxon>
    </lineage>
</organism>
<feature type="region of interest" description="Disordered" evidence="1">
    <location>
        <begin position="1"/>
        <end position="111"/>
    </location>
</feature>
<feature type="compositionally biased region" description="Basic and acidic residues" evidence="1">
    <location>
        <begin position="1"/>
        <end position="12"/>
    </location>
</feature>
<comment type="caution">
    <text evidence="2">The sequence shown here is derived from an EMBL/GenBank/DDBJ whole genome shotgun (WGS) entry which is preliminary data.</text>
</comment>